<dbReference type="STRING" id="1745343.A0A2J6PGJ0"/>
<protein>
    <submittedName>
        <fullName evidence="3">SET domain-containing protein</fullName>
    </submittedName>
</protein>
<name>A0A2J6PGJ0_9HELO</name>
<evidence type="ECO:0000313" key="3">
    <source>
        <dbReference type="EMBL" id="PMD13113.1"/>
    </source>
</evidence>
<dbReference type="InterPro" id="IPR046341">
    <property type="entry name" value="SET_dom_sf"/>
</dbReference>
<evidence type="ECO:0000313" key="4">
    <source>
        <dbReference type="Proteomes" id="UP000235672"/>
    </source>
</evidence>
<dbReference type="PANTHER" id="PTHR47332:SF6">
    <property type="entry name" value="SET DOMAIN-CONTAINING PROTEIN"/>
    <property type="match status" value="1"/>
</dbReference>
<dbReference type="Proteomes" id="UP000235672">
    <property type="component" value="Unassembled WGS sequence"/>
</dbReference>
<sequence length="425" mass="48353">MFNTQTILLLFFFVIAQSQCRLDNPESFWLWDDRACLIDTANSKIAGVGSGQGDFVSYNRSQKLIEFTSAPWTRKPSCSQTHSNQQYCTFTDSKLSNGRGISIVTTPDIAAQISDLAIFRESSQSSPRGSSISPPYTTQDIPGKGVGLVATRTLFTGDMIFAYPPASIHHNGIFQSMPMREKEFIVRDSINRLPLETRKLWWNLDWQGSRDDLAEDIINTNSFKVFLGKNKTLHSMMSPEMSRMNHDCRPNVRHRFLNSTFSHAAYASRTIFAGEELTISYIDPLMPFSQRHQVLRRGWGFNCTCSLCSQEPSLRTVSDQRIQLIHELKSSFADWTADTIGTPEMAELLVSLYEQERLYGWMGDAYEIAALVWNTVREEWKAKRYAALAVQFHSFTNRKGKRDNDMAGLLKNPKLHWSSYITGDG</sequence>
<dbReference type="Gene3D" id="2.170.270.10">
    <property type="entry name" value="SET domain"/>
    <property type="match status" value="1"/>
</dbReference>
<feature type="domain" description="SET" evidence="2">
    <location>
        <begin position="133"/>
        <end position="282"/>
    </location>
</feature>
<proteinExistence type="predicted"/>
<gene>
    <name evidence="3" type="ORF">NA56DRAFT_612660</name>
</gene>
<dbReference type="SMART" id="SM00317">
    <property type="entry name" value="SET"/>
    <property type="match status" value="1"/>
</dbReference>
<keyword evidence="1" id="KW-0732">Signal</keyword>
<reference evidence="3 4" key="1">
    <citation type="submission" date="2016-05" db="EMBL/GenBank/DDBJ databases">
        <title>A degradative enzymes factory behind the ericoid mycorrhizal symbiosis.</title>
        <authorList>
            <consortium name="DOE Joint Genome Institute"/>
            <person name="Martino E."/>
            <person name="Morin E."/>
            <person name="Grelet G."/>
            <person name="Kuo A."/>
            <person name="Kohler A."/>
            <person name="Daghino S."/>
            <person name="Barry K."/>
            <person name="Choi C."/>
            <person name="Cichocki N."/>
            <person name="Clum A."/>
            <person name="Copeland A."/>
            <person name="Hainaut M."/>
            <person name="Haridas S."/>
            <person name="Labutti K."/>
            <person name="Lindquist E."/>
            <person name="Lipzen A."/>
            <person name="Khouja H.-R."/>
            <person name="Murat C."/>
            <person name="Ohm R."/>
            <person name="Olson A."/>
            <person name="Spatafora J."/>
            <person name="Veneault-Fourrey C."/>
            <person name="Henrissat B."/>
            <person name="Grigoriev I."/>
            <person name="Martin F."/>
            <person name="Perotto S."/>
        </authorList>
    </citation>
    <scope>NUCLEOTIDE SEQUENCE [LARGE SCALE GENOMIC DNA]</scope>
    <source>
        <strain evidence="3 4">UAMH 7357</strain>
    </source>
</reference>
<dbReference type="Pfam" id="PF00856">
    <property type="entry name" value="SET"/>
    <property type="match status" value="1"/>
</dbReference>
<organism evidence="3 4">
    <name type="scientific">Hyaloscypha hepaticicola</name>
    <dbReference type="NCBI Taxonomy" id="2082293"/>
    <lineage>
        <taxon>Eukaryota</taxon>
        <taxon>Fungi</taxon>
        <taxon>Dikarya</taxon>
        <taxon>Ascomycota</taxon>
        <taxon>Pezizomycotina</taxon>
        <taxon>Leotiomycetes</taxon>
        <taxon>Helotiales</taxon>
        <taxon>Hyaloscyphaceae</taxon>
        <taxon>Hyaloscypha</taxon>
    </lineage>
</organism>
<dbReference type="EMBL" id="KZ613536">
    <property type="protein sequence ID" value="PMD13113.1"/>
    <property type="molecule type" value="Genomic_DNA"/>
</dbReference>
<feature type="signal peptide" evidence="1">
    <location>
        <begin position="1"/>
        <end position="18"/>
    </location>
</feature>
<evidence type="ECO:0000259" key="2">
    <source>
        <dbReference type="PROSITE" id="PS50280"/>
    </source>
</evidence>
<evidence type="ECO:0000256" key="1">
    <source>
        <dbReference type="SAM" id="SignalP"/>
    </source>
</evidence>
<dbReference type="PANTHER" id="PTHR47332">
    <property type="entry name" value="SET DOMAIN-CONTAINING PROTEIN 5"/>
    <property type="match status" value="1"/>
</dbReference>
<dbReference type="PROSITE" id="PS50280">
    <property type="entry name" value="SET"/>
    <property type="match status" value="1"/>
</dbReference>
<dbReference type="AlphaFoldDB" id="A0A2J6PGJ0"/>
<dbReference type="CDD" id="cd20071">
    <property type="entry name" value="SET_SMYD"/>
    <property type="match status" value="1"/>
</dbReference>
<accession>A0A2J6PGJ0</accession>
<dbReference type="SUPFAM" id="SSF82199">
    <property type="entry name" value="SET domain"/>
    <property type="match status" value="1"/>
</dbReference>
<keyword evidence="4" id="KW-1185">Reference proteome</keyword>
<dbReference type="InterPro" id="IPR001214">
    <property type="entry name" value="SET_dom"/>
</dbReference>
<feature type="chain" id="PRO_5014372587" evidence="1">
    <location>
        <begin position="19"/>
        <end position="425"/>
    </location>
</feature>
<dbReference type="InterPro" id="IPR053185">
    <property type="entry name" value="SET_domain_protein"/>
</dbReference>
<dbReference type="OrthoDB" id="265717at2759"/>